<evidence type="ECO:0000313" key="2">
    <source>
        <dbReference type="EMBL" id="KAJ4974273.1"/>
    </source>
</evidence>
<dbReference type="Proteomes" id="UP001141806">
    <property type="component" value="Unassembled WGS sequence"/>
</dbReference>
<feature type="compositionally biased region" description="Low complexity" evidence="1">
    <location>
        <begin position="138"/>
        <end position="150"/>
    </location>
</feature>
<organism evidence="2 3">
    <name type="scientific">Protea cynaroides</name>
    <dbReference type="NCBI Taxonomy" id="273540"/>
    <lineage>
        <taxon>Eukaryota</taxon>
        <taxon>Viridiplantae</taxon>
        <taxon>Streptophyta</taxon>
        <taxon>Embryophyta</taxon>
        <taxon>Tracheophyta</taxon>
        <taxon>Spermatophyta</taxon>
        <taxon>Magnoliopsida</taxon>
        <taxon>Proteales</taxon>
        <taxon>Proteaceae</taxon>
        <taxon>Protea</taxon>
    </lineage>
</organism>
<feature type="compositionally biased region" description="Polar residues" evidence="1">
    <location>
        <begin position="122"/>
        <end position="137"/>
    </location>
</feature>
<comment type="caution">
    <text evidence="2">The sequence shown here is derived from an EMBL/GenBank/DDBJ whole genome shotgun (WGS) entry which is preliminary data.</text>
</comment>
<feature type="region of interest" description="Disordered" evidence="1">
    <location>
        <begin position="118"/>
        <end position="157"/>
    </location>
</feature>
<evidence type="ECO:0000313" key="3">
    <source>
        <dbReference type="Proteomes" id="UP001141806"/>
    </source>
</evidence>
<dbReference type="EMBL" id="JAMYWD010000004">
    <property type="protein sequence ID" value="KAJ4974273.1"/>
    <property type="molecule type" value="Genomic_DNA"/>
</dbReference>
<sequence>MASASGNPPWAMGDNVGVGGKGYGRGAGSGPFFPIGSLPDGRGESSYRFSAGKNMTIGSDRVIESKLQRRSSVALPFMVAQAEGRFERQTGSDDGHVWRNVQTLTSQSEIRVSNMVPDSRVFNPNTNTGNVNATLQRPSSSFLSSPVVESGLGSKSQ</sequence>
<evidence type="ECO:0000256" key="1">
    <source>
        <dbReference type="SAM" id="MobiDB-lite"/>
    </source>
</evidence>
<gene>
    <name evidence="2" type="ORF">NE237_007447</name>
</gene>
<dbReference type="AlphaFoldDB" id="A0A9Q0KPA7"/>
<reference evidence="2" key="1">
    <citation type="journal article" date="2023" name="Plant J.">
        <title>The genome of the king protea, Protea cynaroides.</title>
        <authorList>
            <person name="Chang J."/>
            <person name="Duong T.A."/>
            <person name="Schoeman C."/>
            <person name="Ma X."/>
            <person name="Roodt D."/>
            <person name="Barker N."/>
            <person name="Li Z."/>
            <person name="Van de Peer Y."/>
            <person name="Mizrachi E."/>
        </authorList>
    </citation>
    <scope>NUCLEOTIDE SEQUENCE</scope>
    <source>
        <tissue evidence="2">Young leaves</tissue>
    </source>
</reference>
<name>A0A9Q0KPA7_9MAGN</name>
<accession>A0A9Q0KPA7</accession>
<keyword evidence="3" id="KW-1185">Reference proteome</keyword>
<protein>
    <submittedName>
        <fullName evidence="2">Uncharacterized protein</fullName>
    </submittedName>
</protein>
<proteinExistence type="predicted"/>